<evidence type="ECO:0008006" key="3">
    <source>
        <dbReference type="Google" id="ProtNLM"/>
    </source>
</evidence>
<accession>A0ABP9DEF0</accession>
<dbReference type="RefSeq" id="WP_345696180.1">
    <property type="nucleotide sequence ID" value="NZ_BAABIS010000001.1"/>
</dbReference>
<proteinExistence type="predicted"/>
<evidence type="ECO:0000313" key="1">
    <source>
        <dbReference type="EMBL" id="GAA4841965.1"/>
    </source>
</evidence>
<dbReference type="EMBL" id="BAABIS010000001">
    <property type="protein sequence ID" value="GAA4841965.1"/>
    <property type="molecule type" value="Genomic_DNA"/>
</dbReference>
<keyword evidence="2" id="KW-1185">Reference proteome</keyword>
<sequence length="216" mass="23109">MFDDVKTGPVTPDDLAEGVRLVVGLLRQPAALAGDWGRPAGAVEWSCWETAEHLADDLFSYGAQLGPQSPPAVSHVPFVWQRHGPGRPANVIFADREAGPEGLVQVVESCGALHVAMVRTAAPSARAFHIFGTADAEGSAAMGLVELFAHAEDLARGLGLEWRAPAEICARVLHRLFPDVPVGGDPWASLLWATGRGELPGLARRTEWRWDSSPRG</sequence>
<protein>
    <recommendedName>
        <fullName evidence="3">Mycothiol-dependent maleylpyruvate isomerase metal-binding domain-containing protein</fullName>
    </recommendedName>
</protein>
<name>A0ABP9DEF0_9ACTN</name>
<comment type="caution">
    <text evidence="1">The sequence shown here is derived from an EMBL/GenBank/DDBJ whole genome shotgun (WGS) entry which is preliminary data.</text>
</comment>
<reference evidence="2" key="1">
    <citation type="journal article" date="2019" name="Int. J. Syst. Evol. Microbiol.">
        <title>The Global Catalogue of Microorganisms (GCM) 10K type strain sequencing project: providing services to taxonomists for standard genome sequencing and annotation.</title>
        <authorList>
            <consortium name="The Broad Institute Genomics Platform"/>
            <consortium name="The Broad Institute Genome Sequencing Center for Infectious Disease"/>
            <person name="Wu L."/>
            <person name="Ma J."/>
        </authorList>
    </citation>
    <scope>NUCLEOTIDE SEQUENCE [LARGE SCALE GENOMIC DNA]</scope>
    <source>
        <strain evidence="2">JCM 13006</strain>
    </source>
</reference>
<gene>
    <name evidence="1" type="ORF">GCM10023235_17300</name>
</gene>
<organism evidence="1 2">
    <name type="scientific">Kitasatospora terrestris</name>
    <dbReference type="NCBI Taxonomy" id="258051"/>
    <lineage>
        <taxon>Bacteria</taxon>
        <taxon>Bacillati</taxon>
        <taxon>Actinomycetota</taxon>
        <taxon>Actinomycetes</taxon>
        <taxon>Kitasatosporales</taxon>
        <taxon>Streptomycetaceae</taxon>
        <taxon>Kitasatospora</taxon>
    </lineage>
</organism>
<evidence type="ECO:0000313" key="2">
    <source>
        <dbReference type="Proteomes" id="UP001501752"/>
    </source>
</evidence>
<dbReference type="Proteomes" id="UP001501752">
    <property type="component" value="Unassembled WGS sequence"/>
</dbReference>